<feature type="transmembrane region" description="Helical" evidence="1">
    <location>
        <begin position="97"/>
        <end position="119"/>
    </location>
</feature>
<dbReference type="Pfam" id="PF16344">
    <property type="entry name" value="FecR_C"/>
    <property type="match status" value="1"/>
</dbReference>
<dbReference type="Pfam" id="PF04773">
    <property type="entry name" value="FecR"/>
    <property type="match status" value="1"/>
</dbReference>
<dbReference type="PANTHER" id="PTHR30273:SF2">
    <property type="entry name" value="PROTEIN FECR"/>
    <property type="match status" value="1"/>
</dbReference>
<dbReference type="Gene3D" id="2.60.120.1440">
    <property type="match status" value="1"/>
</dbReference>
<dbReference type="RefSeq" id="WP_127342097.1">
    <property type="nucleotide sequence ID" value="NZ_RJJX01000001.1"/>
</dbReference>
<dbReference type="PANTHER" id="PTHR30273">
    <property type="entry name" value="PERIPLASMIC SIGNAL SENSOR AND SIGMA FACTOR ACTIVATOR FECR-RELATED"/>
    <property type="match status" value="1"/>
</dbReference>
<evidence type="ECO:0000259" key="2">
    <source>
        <dbReference type="Pfam" id="PF04773"/>
    </source>
</evidence>
<feature type="domain" description="FecR protein" evidence="2">
    <location>
        <begin position="139"/>
        <end position="222"/>
    </location>
</feature>
<dbReference type="OrthoDB" id="676789at2"/>
<keyword evidence="5" id="KW-1185">Reference proteome</keyword>
<dbReference type="Gene3D" id="3.55.50.30">
    <property type="match status" value="1"/>
</dbReference>
<dbReference type="EMBL" id="RJJX01000001">
    <property type="protein sequence ID" value="RUT79954.1"/>
    <property type="molecule type" value="Genomic_DNA"/>
</dbReference>
<proteinExistence type="predicted"/>
<accession>A0A434AZJ3</accession>
<dbReference type="InterPro" id="IPR032508">
    <property type="entry name" value="FecR_C"/>
</dbReference>
<keyword evidence="1" id="KW-0472">Membrane</keyword>
<protein>
    <submittedName>
        <fullName evidence="4">FecR family protein</fullName>
    </submittedName>
</protein>
<dbReference type="InterPro" id="IPR006860">
    <property type="entry name" value="FecR"/>
</dbReference>
<keyword evidence="1" id="KW-1133">Transmembrane helix</keyword>
<dbReference type="PIRSF" id="PIRSF018266">
    <property type="entry name" value="FecR"/>
    <property type="match status" value="1"/>
</dbReference>
<evidence type="ECO:0000259" key="3">
    <source>
        <dbReference type="Pfam" id="PF16344"/>
    </source>
</evidence>
<dbReference type="GO" id="GO:0016989">
    <property type="term" value="F:sigma factor antagonist activity"/>
    <property type="evidence" value="ECO:0007669"/>
    <property type="project" value="TreeGrafter"/>
</dbReference>
<sequence>MSMRNENRHISDTLLAKFLLGETSQKEQQIIIGWLEENIAHRKRLDQLEEMWLETGKINPRPIPVNKHLAWKVLNKRLDHHEKLSSTVLTKFSKFKLVLYSAVAASVLILLGLFNWYLIDSSQKQEFLLTNNTKTTLTDTLPDGSKVHLNQLAQINYKPSADGHKRVVQLKGEAFFKVKRDTLKPFIIHAGIGSVKVLGTSFNVKIKKNRDIDVSVKTGRVELFYPNKALTDTLHMVLRAGESGLISLQKDSIIKMKNPSAFFWMDKKLVFRNKPLKDVFEVLEDCYAVKINSNNPSINNLNYTSTFINKDINEVIKVVSTSFNFTYTSEGNTYTILELKKDE</sequence>
<gene>
    <name evidence="4" type="ORF">DLK05_00960</name>
</gene>
<feature type="domain" description="Protein FecR C-terminal" evidence="3">
    <location>
        <begin position="268"/>
        <end position="336"/>
    </location>
</feature>
<dbReference type="Proteomes" id="UP000282985">
    <property type="component" value="Unassembled WGS sequence"/>
</dbReference>
<evidence type="ECO:0000313" key="4">
    <source>
        <dbReference type="EMBL" id="RUT79954.1"/>
    </source>
</evidence>
<name>A0A434AZJ3_9BACT</name>
<reference evidence="4 5" key="1">
    <citation type="submission" date="2018-11" db="EMBL/GenBank/DDBJ databases">
        <title>Parancylomarina longa gen. nov., sp. nov., isolated from sediments of southern Okinawa.</title>
        <authorList>
            <person name="Fu T."/>
        </authorList>
    </citation>
    <scope>NUCLEOTIDE SEQUENCE [LARGE SCALE GENOMIC DNA]</scope>
    <source>
        <strain evidence="4 5">T3-2 S1-C</strain>
    </source>
</reference>
<evidence type="ECO:0000313" key="5">
    <source>
        <dbReference type="Proteomes" id="UP000282985"/>
    </source>
</evidence>
<evidence type="ECO:0000256" key="1">
    <source>
        <dbReference type="SAM" id="Phobius"/>
    </source>
</evidence>
<keyword evidence="1" id="KW-0812">Transmembrane</keyword>
<dbReference type="AlphaFoldDB" id="A0A434AZJ3"/>
<dbReference type="InterPro" id="IPR012373">
    <property type="entry name" value="Ferrdict_sens_TM"/>
</dbReference>
<comment type="caution">
    <text evidence="4">The sequence shown here is derived from an EMBL/GenBank/DDBJ whole genome shotgun (WGS) entry which is preliminary data.</text>
</comment>
<organism evidence="4 5">
    <name type="scientific">Ancylomarina longa</name>
    <dbReference type="NCBI Taxonomy" id="2487017"/>
    <lineage>
        <taxon>Bacteria</taxon>
        <taxon>Pseudomonadati</taxon>
        <taxon>Bacteroidota</taxon>
        <taxon>Bacteroidia</taxon>
        <taxon>Marinilabiliales</taxon>
        <taxon>Marinifilaceae</taxon>
        <taxon>Ancylomarina</taxon>
    </lineage>
</organism>